<evidence type="ECO:0000313" key="3">
    <source>
        <dbReference type="Proteomes" id="UP000310314"/>
    </source>
</evidence>
<evidence type="ECO:0000313" key="2">
    <source>
        <dbReference type="EMBL" id="TMM52162.1"/>
    </source>
</evidence>
<keyword evidence="3" id="KW-1185">Reference proteome</keyword>
<reference evidence="2 3" key="1">
    <citation type="submission" date="2019-05" db="EMBL/GenBank/DDBJ databases">
        <authorList>
            <person name="Zhang J.-Y."/>
            <person name="Feg X."/>
            <person name="Du Z.-J."/>
        </authorList>
    </citation>
    <scope>NUCLEOTIDE SEQUENCE [LARGE SCALE GENOMIC DNA]</scope>
    <source>
        <strain evidence="2 3">RZ26</strain>
    </source>
</reference>
<sequence>MIITKKIQAGALQFVLFIGAVVAVLLASFMLLSFTHTHFDKKTDVLISVIKSADFGLESSLKKEIPLGGSIEISNENDLNIGITVQRDLWGVFEKRTVTTSHGNSKYVKTALIGGKDEVEMPALYVNDKQRPVIMAGNAKITGDAFLPAQGMKMGNIMGLMYNRSSLLYGRQRKSDSLLPKLSRELESQITKLTRYDFRPEGEIIDNIPKEGIKNSFQSPTLIIKDRVIRLKNTNLIGNIIVSASYKIIVEADANLQDVILLAPEISIENWVKGQFQAIATKSITVGKKCELAYPSVLVVNKKAALNNSENNSSSGTLNTQPAIYMDSYSWVGGIVMALDASTKQQYAPLIKIDPDAKVVGEVYCNKNLELKGVVTGNVSTDGFIALEEGSVYQNHLYNGQINSKNLDTSYAGLLLESREQNKKVMKWLY</sequence>
<accession>A0A5S3PDW1</accession>
<dbReference type="AlphaFoldDB" id="A0A5S3PDW1"/>
<dbReference type="RefSeq" id="WP_138660005.1">
    <property type="nucleotide sequence ID" value="NZ_VATY01000006.1"/>
</dbReference>
<name>A0A5S3PDW1_9FLAO</name>
<dbReference type="OrthoDB" id="1004942at2"/>
<keyword evidence="1" id="KW-0472">Membrane</keyword>
<organism evidence="2 3">
    <name type="scientific">Maribacter algarum</name>
    <name type="common">ex Zhang et al. 2020</name>
    <dbReference type="NCBI Taxonomy" id="2578118"/>
    <lineage>
        <taxon>Bacteria</taxon>
        <taxon>Pseudomonadati</taxon>
        <taxon>Bacteroidota</taxon>
        <taxon>Flavobacteriia</taxon>
        <taxon>Flavobacteriales</taxon>
        <taxon>Flavobacteriaceae</taxon>
        <taxon>Maribacter</taxon>
    </lineage>
</organism>
<feature type="transmembrane region" description="Helical" evidence="1">
    <location>
        <begin position="12"/>
        <end position="34"/>
    </location>
</feature>
<keyword evidence="1" id="KW-0812">Transmembrane</keyword>
<proteinExistence type="predicted"/>
<dbReference type="Proteomes" id="UP000310314">
    <property type="component" value="Unassembled WGS sequence"/>
</dbReference>
<dbReference type="EMBL" id="VATY01000006">
    <property type="protein sequence ID" value="TMM52162.1"/>
    <property type="molecule type" value="Genomic_DNA"/>
</dbReference>
<gene>
    <name evidence="2" type="ORF">FEE95_20965</name>
</gene>
<comment type="caution">
    <text evidence="2">The sequence shown here is derived from an EMBL/GenBank/DDBJ whole genome shotgun (WGS) entry which is preliminary data.</text>
</comment>
<protein>
    <submittedName>
        <fullName evidence="2">Uncharacterized protein</fullName>
    </submittedName>
</protein>
<evidence type="ECO:0000256" key="1">
    <source>
        <dbReference type="SAM" id="Phobius"/>
    </source>
</evidence>
<keyword evidence="1" id="KW-1133">Transmembrane helix</keyword>